<dbReference type="InterPro" id="IPR036116">
    <property type="entry name" value="FN3_sf"/>
</dbReference>
<dbReference type="PROSITE" id="PS51257">
    <property type="entry name" value="PROKAR_LIPOPROTEIN"/>
    <property type="match status" value="1"/>
</dbReference>
<protein>
    <submittedName>
        <fullName evidence="3">Fibronectin type III domain-containing protein</fullName>
    </submittedName>
</protein>
<evidence type="ECO:0000313" key="4">
    <source>
        <dbReference type="Proteomes" id="UP000326061"/>
    </source>
</evidence>
<dbReference type="SUPFAM" id="SSF49265">
    <property type="entry name" value="Fibronectin type III"/>
    <property type="match status" value="2"/>
</dbReference>
<keyword evidence="1" id="KW-0732">Signal</keyword>
<dbReference type="PROSITE" id="PS50853">
    <property type="entry name" value="FN3"/>
    <property type="match status" value="2"/>
</dbReference>
<dbReference type="Gene3D" id="2.60.40.10">
    <property type="entry name" value="Immunoglobulins"/>
    <property type="match status" value="3"/>
</dbReference>
<dbReference type="AlphaFoldDB" id="A0AAJ4A381"/>
<sequence length="454" mass="52069">MKLWTLITLCTASLLILSGCGAKPTPKKEAVVDDTLPIVKLTNNGTIADVNAIAFEWELITDPRVKGVYIYKIDLDNAKVDSDEYYDTVDNRFSTHYLDSNVEPNSKYGYYFKTYSANAESKKSKITTISSLPLMESVAWLHSIGSMPRSAKIIWRPHTNQKVKAYIIQRKTLEEDIWRDIATVNGRLNAEYIDKNLKDNYTYKYRIKTVTFDNLVSKPSQEVTVVTKKLPKELTQITASTDLPKKIEIKWEESDTKDFLVYRLYRSSSIDGSYKVVIDTKKNSYVDLIEEDGKEYFYRVSVFDKDKLESAYENHSVLGKTLIKPKSPSLVEAKLVNGKVTISWVSSDSRDKSFTVQKRYKKSFIESSIEDFENIKGTQFIDSEIEAGKTYYYKVFSIDTHGIKSEPSIEIELKIEDKTEKNTLSNTEKTLQQNNSVDVNKVDEEIIIPIQDFN</sequence>
<dbReference type="InterPro" id="IPR013783">
    <property type="entry name" value="Ig-like_fold"/>
</dbReference>
<evidence type="ECO:0000256" key="1">
    <source>
        <dbReference type="SAM" id="SignalP"/>
    </source>
</evidence>
<feature type="domain" description="Fibronectin type-III" evidence="2">
    <location>
        <begin position="134"/>
        <end position="230"/>
    </location>
</feature>
<feature type="signal peptide" evidence="1">
    <location>
        <begin position="1"/>
        <end position="22"/>
    </location>
</feature>
<reference evidence="4" key="1">
    <citation type="submission" date="2019-06" db="EMBL/GenBank/DDBJ databases">
        <title>Sulfurimonas gotlandica sp. nov., a chemoautotrophic and psychrotolerant epsilonproteobacterium isolated from a pelagic redoxcline, and an emended description of the genus Sulfurimonas.</title>
        <authorList>
            <person name="Wang S."/>
            <person name="Jiang L."/>
            <person name="Shao Z."/>
        </authorList>
    </citation>
    <scope>NUCLEOTIDE SEQUENCE [LARGE SCALE GENOMIC DNA]</scope>
    <source>
        <strain evidence="4">1-1N</strain>
    </source>
</reference>
<evidence type="ECO:0000313" key="3">
    <source>
        <dbReference type="EMBL" id="QFR43050.1"/>
    </source>
</evidence>
<proteinExistence type="predicted"/>
<feature type="chain" id="PRO_5042604575" evidence="1">
    <location>
        <begin position="23"/>
        <end position="454"/>
    </location>
</feature>
<dbReference type="KEGG" id="suln:FJR47_03685"/>
<evidence type="ECO:0000259" key="2">
    <source>
        <dbReference type="PROSITE" id="PS50853"/>
    </source>
</evidence>
<feature type="domain" description="Fibronectin type-III" evidence="2">
    <location>
        <begin position="324"/>
        <end position="418"/>
    </location>
</feature>
<accession>A0AAJ4A381</accession>
<dbReference type="RefSeq" id="WP_152299113.1">
    <property type="nucleotide sequence ID" value="NZ_CP041166.1"/>
</dbReference>
<keyword evidence="4" id="KW-1185">Reference proteome</keyword>
<dbReference type="InterPro" id="IPR003961">
    <property type="entry name" value="FN3_dom"/>
</dbReference>
<dbReference type="EMBL" id="CP041166">
    <property type="protein sequence ID" value="QFR43050.1"/>
    <property type="molecule type" value="Genomic_DNA"/>
</dbReference>
<name>A0AAJ4A381_9BACT</name>
<gene>
    <name evidence="3" type="ORF">FJR47_03685</name>
</gene>
<dbReference type="Proteomes" id="UP000326061">
    <property type="component" value="Chromosome"/>
</dbReference>
<organism evidence="3 4">
    <name type="scientific">Sulfurimonas xiamenensis</name>
    <dbReference type="NCBI Taxonomy" id="2590021"/>
    <lineage>
        <taxon>Bacteria</taxon>
        <taxon>Pseudomonadati</taxon>
        <taxon>Campylobacterota</taxon>
        <taxon>Epsilonproteobacteria</taxon>
        <taxon>Campylobacterales</taxon>
        <taxon>Sulfurimonadaceae</taxon>
        <taxon>Sulfurimonas</taxon>
    </lineage>
</organism>